<proteinExistence type="inferred from homology"/>
<dbReference type="GO" id="GO:0001046">
    <property type="term" value="F:core promoter sequence-specific DNA binding"/>
    <property type="evidence" value="ECO:0007669"/>
    <property type="project" value="TreeGrafter"/>
</dbReference>
<feature type="domain" description="HTH cro/C1-type" evidence="2">
    <location>
        <begin position="62"/>
        <end position="113"/>
    </location>
</feature>
<dbReference type="EMBL" id="LJYW01000001">
    <property type="protein sequence ID" value="KPL53074.1"/>
    <property type="molecule type" value="Genomic_DNA"/>
</dbReference>
<organism evidence="4 5">
    <name type="scientific">Prosthecodimorpha hirschii</name>
    <dbReference type="NCBI Taxonomy" id="665126"/>
    <lineage>
        <taxon>Bacteria</taxon>
        <taxon>Pseudomonadati</taxon>
        <taxon>Pseudomonadota</taxon>
        <taxon>Alphaproteobacteria</taxon>
        <taxon>Hyphomicrobiales</taxon>
        <taxon>Ancalomicrobiaceae</taxon>
        <taxon>Prosthecodimorpha</taxon>
    </lineage>
</organism>
<dbReference type="RefSeq" id="WP_054359237.1">
    <property type="nucleotide sequence ID" value="NZ_LJYW01000001.1"/>
</dbReference>
<reference evidence="4 5" key="1">
    <citation type="submission" date="2015-09" db="EMBL/GenBank/DDBJ databases">
        <authorList>
            <person name="Jackson K.R."/>
            <person name="Lunt B.L."/>
            <person name="Fisher J.N.B."/>
            <person name="Gardner A.V."/>
            <person name="Bailey M.E."/>
            <person name="Deus L.M."/>
            <person name="Earl A.S."/>
            <person name="Gibby P.D."/>
            <person name="Hartmann K.A."/>
            <person name="Liu J.E."/>
            <person name="Manci A.M."/>
            <person name="Nielsen D.A."/>
            <person name="Solomon M.B."/>
            <person name="Breakwell D.P."/>
            <person name="Burnett S.H."/>
            <person name="Grose J.H."/>
        </authorList>
    </citation>
    <scope>NUCLEOTIDE SEQUENCE [LARGE SCALE GENOMIC DNA]</scope>
    <source>
        <strain evidence="4 5">16</strain>
    </source>
</reference>
<evidence type="ECO:0000259" key="3">
    <source>
        <dbReference type="Pfam" id="PF06114"/>
    </source>
</evidence>
<dbReference type="InterPro" id="IPR010982">
    <property type="entry name" value="Lambda_DNA-bd_dom_sf"/>
</dbReference>
<evidence type="ECO:0000313" key="5">
    <source>
        <dbReference type="Proteomes" id="UP000048984"/>
    </source>
</evidence>
<feature type="domain" description="IrrE N-terminal-like" evidence="3">
    <location>
        <begin position="276"/>
        <end position="324"/>
    </location>
</feature>
<dbReference type="Pfam" id="PF01381">
    <property type="entry name" value="HTH_3"/>
    <property type="match status" value="1"/>
</dbReference>
<dbReference type="STRING" id="665126.ABB55_13315"/>
<comment type="caution">
    <text evidence="4">The sequence shown here is derived from an EMBL/GenBank/DDBJ whole genome shotgun (WGS) entry which is preliminary data.</text>
</comment>
<keyword evidence="5" id="KW-1185">Reference proteome</keyword>
<dbReference type="AlphaFoldDB" id="A0A0P6VR67"/>
<dbReference type="PANTHER" id="PTHR40455">
    <property type="entry name" value="ANTITOXIN HIGA"/>
    <property type="match status" value="1"/>
</dbReference>
<name>A0A0P6VR67_9HYPH</name>
<reference evidence="4 5" key="2">
    <citation type="submission" date="2015-10" db="EMBL/GenBank/DDBJ databases">
        <title>Draft Genome Sequence of Prosthecomicrobium hirschii ATCC 27832.</title>
        <authorList>
            <person name="Daniel J."/>
            <person name="Givan S.A."/>
            <person name="Brun Y.V."/>
            <person name="Brown P.J."/>
        </authorList>
    </citation>
    <scope>NUCLEOTIDE SEQUENCE [LARGE SCALE GENOMIC DNA]</scope>
    <source>
        <strain evidence="4 5">16</strain>
    </source>
</reference>
<dbReference type="InterPro" id="IPR039060">
    <property type="entry name" value="Antitox_HigA"/>
</dbReference>
<evidence type="ECO:0000259" key="2">
    <source>
        <dbReference type="Pfam" id="PF01381"/>
    </source>
</evidence>
<dbReference type="Pfam" id="PF06114">
    <property type="entry name" value="Peptidase_M78"/>
    <property type="match status" value="1"/>
</dbReference>
<evidence type="ECO:0000256" key="1">
    <source>
        <dbReference type="ARBA" id="ARBA00007227"/>
    </source>
</evidence>
<dbReference type="PANTHER" id="PTHR40455:SF1">
    <property type="entry name" value="ANTITOXIN HIGA"/>
    <property type="match status" value="1"/>
</dbReference>
<accession>A0A0P6VR67</accession>
<dbReference type="GO" id="GO:0006355">
    <property type="term" value="P:regulation of DNA-templated transcription"/>
    <property type="evidence" value="ECO:0007669"/>
    <property type="project" value="InterPro"/>
</dbReference>
<dbReference type="Gene3D" id="1.10.260.40">
    <property type="entry name" value="lambda repressor-like DNA-binding domains"/>
    <property type="match status" value="1"/>
</dbReference>
<dbReference type="InterPro" id="IPR010359">
    <property type="entry name" value="IrrE_HExxH"/>
</dbReference>
<comment type="similarity">
    <text evidence="1">Belongs to the short-chain fatty acyl-CoA assimilation regulator (ScfR) family.</text>
</comment>
<evidence type="ECO:0000313" key="4">
    <source>
        <dbReference type="EMBL" id="KPL53074.1"/>
    </source>
</evidence>
<protein>
    <submittedName>
        <fullName evidence="4">Uncharacterized protein</fullName>
    </submittedName>
</protein>
<dbReference type="Proteomes" id="UP000048984">
    <property type="component" value="Unassembled WGS sequence"/>
</dbReference>
<gene>
    <name evidence="4" type="ORF">ABB55_13315</name>
</gene>
<sequence>MNIRPIRSEIDYDTALDRVAALMDAAPESPDADELDVLTTLIERYEADHHRIDAPSPTEAIRFRMEQGGLKPKDLEPILGSRSRVSEILRGLRPLTVDMVRSLNRHLGIPLESLVAPSASPSRTGSGRRPGKTVRWLVERGLMRDGDALDQFVASAFGGSASPVLFRRGAASRTNPQSDPLALQAWCAAVIHQAGRTGCAPLSAPRPTERDLREIARLSCQHDGPARVGGALAGLGIALVVLPHLPGTRLDGAALLGPAEAPIVGLTLRYDRIDNFWFTLMHELAHIRLHLSPDRRMILDDLSLPDADAIEREADELATNSLIPPHIWTAGKIGPTAKARDMIAVAIAAGVHPAIAAGRWQRQHGDYRTFSKLVGHGGVRRHFEGFAERQ</sequence>
<dbReference type="CDD" id="cd00093">
    <property type="entry name" value="HTH_XRE"/>
    <property type="match status" value="1"/>
</dbReference>
<dbReference type="InterPro" id="IPR001387">
    <property type="entry name" value="Cro/C1-type_HTH"/>
</dbReference>